<gene>
    <name evidence="1" type="ORF">g.46136</name>
    <name evidence="2" type="ORF">g.46140</name>
</gene>
<protein>
    <submittedName>
        <fullName evidence="2">Uncharacterized protein</fullName>
    </submittedName>
</protein>
<accession>A0A1B6L9A3</accession>
<evidence type="ECO:0000313" key="1">
    <source>
        <dbReference type="EMBL" id="JAT18290.1"/>
    </source>
</evidence>
<sequence>MPNPELLPRLNRGFSVKRPYTVSKLEEGETFEDFFVKDIEKLSKPQEYYCSNGERFFVDSQQKLSKQAKNCVLHETKKVTTFFNEKCDEKHREKLYQTRYFHKINPQKIPYKLLTSYTKTHKKSAIKSID</sequence>
<name>A0A1B6L9A3_9HEMI</name>
<evidence type="ECO:0000313" key="2">
    <source>
        <dbReference type="EMBL" id="JAT20289.1"/>
    </source>
</evidence>
<proteinExistence type="predicted"/>
<reference evidence="2" key="1">
    <citation type="submission" date="2015-11" db="EMBL/GenBank/DDBJ databases">
        <title>De novo transcriptome assembly of four potential Pierce s Disease insect vectors from Arizona vineyards.</title>
        <authorList>
            <person name="Tassone E.E."/>
        </authorList>
    </citation>
    <scope>NUCLEOTIDE SEQUENCE</scope>
</reference>
<organism evidence="2">
    <name type="scientific">Graphocephala atropunctata</name>
    <dbReference type="NCBI Taxonomy" id="36148"/>
    <lineage>
        <taxon>Eukaryota</taxon>
        <taxon>Metazoa</taxon>
        <taxon>Ecdysozoa</taxon>
        <taxon>Arthropoda</taxon>
        <taxon>Hexapoda</taxon>
        <taxon>Insecta</taxon>
        <taxon>Pterygota</taxon>
        <taxon>Neoptera</taxon>
        <taxon>Paraneoptera</taxon>
        <taxon>Hemiptera</taxon>
        <taxon>Auchenorrhyncha</taxon>
        <taxon>Membracoidea</taxon>
        <taxon>Cicadellidae</taxon>
        <taxon>Cicadellinae</taxon>
        <taxon>Cicadellini</taxon>
        <taxon>Graphocephala</taxon>
    </lineage>
</organism>
<dbReference type="EMBL" id="GEBQ01019688">
    <property type="protein sequence ID" value="JAT20289.1"/>
    <property type="molecule type" value="Transcribed_RNA"/>
</dbReference>
<dbReference type="AlphaFoldDB" id="A0A1B6L9A3"/>
<dbReference type="EMBL" id="GEBQ01021687">
    <property type="protein sequence ID" value="JAT18290.1"/>
    <property type="molecule type" value="Transcribed_RNA"/>
</dbReference>